<keyword evidence="18" id="KW-1185">Reference proteome</keyword>
<evidence type="ECO:0000256" key="2">
    <source>
        <dbReference type="ARBA" id="ARBA00004050"/>
    </source>
</evidence>
<gene>
    <name evidence="17" type="primary">sdhD</name>
    <name evidence="17" type="ORF">D3273_17790</name>
</gene>
<feature type="transmembrane region" description="Helical" evidence="16">
    <location>
        <begin position="104"/>
        <end position="125"/>
    </location>
</feature>
<dbReference type="CDD" id="cd03495">
    <property type="entry name" value="SQR_TypeC_SdhD_like"/>
    <property type="match status" value="1"/>
</dbReference>
<keyword evidence="7" id="KW-0813">Transport</keyword>
<keyword evidence="12" id="KW-0249">Electron transport</keyword>
<dbReference type="InterPro" id="IPR000701">
    <property type="entry name" value="SuccDH_FuR_B_TM-su"/>
</dbReference>
<dbReference type="OrthoDB" id="9809280at2"/>
<dbReference type="AlphaFoldDB" id="A0A4Q2U746"/>
<comment type="pathway">
    <text evidence="4">Carbohydrate metabolism; tricarboxylic acid cycle.</text>
</comment>
<evidence type="ECO:0000256" key="3">
    <source>
        <dbReference type="ARBA" id="ARBA00004141"/>
    </source>
</evidence>
<evidence type="ECO:0000256" key="5">
    <source>
        <dbReference type="ARBA" id="ARBA00011558"/>
    </source>
</evidence>
<evidence type="ECO:0000256" key="6">
    <source>
        <dbReference type="ARBA" id="ARBA00019425"/>
    </source>
</evidence>
<evidence type="ECO:0000256" key="13">
    <source>
        <dbReference type="ARBA" id="ARBA00022989"/>
    </source>
</evidence>
<dbReference type="GO" id="GO:0046872">
    <property type="term" value="F:metal ion binding"/>
    <property type="evidence" value="ECO:0007669"/>
    <property type="project" value="UniProtKB-KW"/>
</dbReference>
<evidence type="ECO:0000256" key="1">
    <source>
        <dbReference type="ARBA" id="ARBA00001971"/>
    </source>
</evidence>
<comment type="function">
    <text evidence="2">Membrane-anchoring subunit of succinate dehydrogenase (SDH).</text>
</comment>
<evidence type="ECO:0000256" key="9">
    <source>
        <dbReference type="ARBA" id="ARBA00022617"/>
    </source>
</evidence>
<evidence type="ECO:0000256" key="15">
    <source>
        <dbReference type="ARBA" id="ARBA00023136"/>
    </source>
</evidence>
<protein>
    <recommendedName>
        <fullName evidence="6">Succinate dehydrogenase hydrophobic membrane anchor subunit</fullName>
    </recommendedName>
</protein>
<sequence length="130" mass="14532">MSMQPNQMRTDLRRVRYLGSARSGTTGSAHMRLTSLALVPLTIGFVWLVLSLVGKPYDVALHTLSQPLPAIFLLLFILASVYHMQLGMRTIIEDYVHGEHAKDWSLAASLFFCFVVGIACVYAVMRLSFL</sequence>
<dbReference type="EMBL" id="QYBB01000022">
    <property type="protein sequence ID" value="RYC30695.1"/>
    <property type="molecule type" value="Genomic_DNA"/>
</dbReference>
<evidence type="ECO:0000256" key="8">
    <source>
        <dbReference type="ARBA" id="ARBA00022532"/>
    </source>
</evidence>
<reference evidence="17 18" key="2">
    <citation type="submission" date="2019-02" db="EMBL/GenBank/DDBJ databases">
        <title>'Lichenibacterium ramalinii' gen. nov. sp. nov., 'Lichenibacterium minor' gen. nov. sp. nov.</title>
        <authorList>
            <person name="Pankratov T."/>
        </authorList>
    </citation>
    <scope>NUCLEOTIDE SEQUENCE [LARGE SCALE GENOMIC DNA]</scope>
    <source>
        <strain evidence="17 18">RmlP026</strain>
    </source>
</reference>
<keyword evidence="15 16" id="KW-0472">Membrane</keyword>
<comment type="cofactor">
    <cofactor evidence="1">
        <name>heme</name>
        <dbReference type="ChEBI" id="CHEBI:30413"/>
    </cofactor>
</comment>
<evidence type="ECO:0000256" key="4">
    <source>
        <dbReference type="ARBA" id="ARBA00005163"/>
    </source>
</evidence>
<comment type="caution">
    <text evidence="17">The sequence shown here is derived from an EMBL/GenBank/DDBJ whole genome shotgun (WGS) entry which is preliminary data.</text>
</comment>
<keyword evidence="8" id="KW-0816">Tricarboxylic acid cycle</keyword>
<dbReference type="GO" id="GO:0016020">
    <property type="term" value="C:membrane"/>
    <property type="evidence" value="ECO:0007669"/>
    <property type="project" value="UniProtKB-SubCell"/>
</dbReference>
<feature type="transmembrane region" description="Helical" evidence="16">
    <location>
        <begin position="33"/>
        <end position="54"/>
    </location>
</feature>
<dbReference type="GO" id="GO:0020037">
    <property type="term" value="F:heme binding"/>
    <property type="evidence" value="ECO:0007669"/>
    <property type="project" value="InterPro"/>
</dbReference>
<dbReference type="NCBIfam" id="TIGR02968">
    <property type="entry name" value="succ_dehyd_anc"/>
    <property type="match status" value="1"/>
</dbReference>
<keyword evidence="11" id="KW-0479">Metal-binding</keyword>
<evidence type="ECO:0000256" key="10">
    <source>
        <dbReference type="ARBA" id="ARBA00022692"/>
    </source>
</evidence>
<keyword evidence="13 16" id="KW-1133">Transmembrane helix</keyword>
<name>A0A4Q2U746_9HYPH</name>
<evidence type="ECO:0000256" key="12">
    <source>
        <dbReference type="ARBA" id="ARBA00022982"/>
    </source>
</evidence>
<dbReference type="UniPathway" id="UPA00223"/>
<dbReference type="GO" id="GO:0006099">
    <property type="term" value="P:tricarboxylic acid cycle"/>
    <property type="evidence" value="ECO:0007669"/>
    <property type="project" value="UniProtKB-UniPathway"/>
</dbReference>
<reference evidence="17 18" key="1">
    <citation type="submission" date="2018-12" db="EMBL/GenBank/DDBJ databases">
        <authorList>
            <person name="Grouzdev D.S."/>
            <person name="Krutkina M.S."/>
        </authorList>
    </citation>
    <scope>NUCLEOTIDE SEQUENCE [LARGE SCALE GENOMIC DNA]</scope>
    <source>
        <strain evidence="17 18">RmlP026</strain>
    </source>
</reference>
<dbReference type="Proteomes" id="UP000290759">
    <property type="component" value="Unassembled WGS sequence"/>
</dbReference>
<evidence type="ECO:0000256" key="16">
    <source>
        <dbReference type="SAM" id="Phobius"/>
    </source>
</evidence>
<keyword evidence="10 16" id="KW-0812">Transmembrane</keyword>
<organism evidence="17 18">
    <name type="scientific">Lichenibacterium minor</name>
    <dbReference type="NCBI Taxonomy" id="2316528"/>
    <lineage>
        <taxon>Bacteria</taxon>
        <taxon>Pseudomonadati</taxon>
        <taxon>Pseudomonadota</taxon>
        <taxon>Alphaproteobacteria</taxon>
        <taxon>Hyphomicrobiales</taxon>
        <taxon>Lichenihabitantaceae</taxon>
        <taxon>Lichenibacterium</taxon>
    </lineage>
</organism>
<evidence type="ECO:0000313" key="17">
    <source>
        <dbReference type="EMBL" id="RYC30695.1"/>
    </source>
</evidence>
<keyword evidence="9" id="KW-0349">Heme</keyword>
<keyword evidence="14" id="KW-0408">Iron</keyword>
<proteinExistence type="predicted"/>
<evidence type="ECO:0000256" key="7">
    <source>
        <dbReference type="ARBA" id="ARBA00022448"/>
    </source>
</evidence>
<dbReference type="SUPFAM" id="SSF81343">
    <property type="entry name" value="Fumarate reductase respiratory complex transmembrane subunits"/>
    <property type="match status" value="1"/>
</dbReference>
<dbReference type="InterPro" id="IPR034804">
    <property type="entry name" value="SQR/QFR_C/D"/>
</dbReference>
<evidence type="ECO:0000256" key="14">
    <source>
        <dbReference type="ARBA" id="ARBA00023004"/>
    </source>
</evidence>
<evidence type="ECO:0000313" key="18">
    <source>
        <dbReference type="Proteomes" id="UP000290759"/>
    </source>
</evidence>
<dbReference type="InterPro" id="IPR014312">
    <property type="entry name" value="Succ_DH_anchor"/>
</dbReference>
<accession>A0A4Q2U746</accession>
<dbReference type="Pfam" id="PF01127">
    <property type="entry name" value="Sdh_cyt"/>
    <property type="match status" value="1"/>
</dbReference>
<evidence type="ECO:0000256" key="11">
    <source>
        <dbReference type="ARBA" id="ARBA00022723"/>
    </source>
</evidence>
<dbReference type="Gene3D" id="1.20.1300.10">
    <property type="entry name" value="Fumarate reductase/succinate dehydrogenase, transmembrane subunit"/>
    <property type="match status" value="1"/>
</dbReference>
<comment type="subcellular location">
    <subcellularLocation>
        <location evidence="3">Membrane</location>
        <topology evidence="3">Multi-pass membrane protein</topology>
    </subcellularLocation>
</comment>
<comment type="subunit">
    <text evidence="5">Part of an enzyme complex containing four subunits: a flavoprotein, an iron-sulfur protein, plus two membrane-anchoring proteins, SdhC and SdhD.</text>
</comment>
<feature type="transmembrane region" description="Helical" evidence="16">
    <location>
        <begin position="66"/>
        <end position="84"/>
    </location>
</feature>
<dbReference type="RefSeq" id="WP_129228234.1">
    <property type="nucleotide sequence ID" value="NZ_QYBB01000022.1"/>
</dbReference>